<name>A0A0M9AGL1_9EURY</name>
<gene>
    <name evidence="1" type="ORF">AMS69_18175</name>
    <name evidence="2" type="ORF">GOC83_08955</name>
</gene>
<dbReference type="PROSITE" id="PS51257">
    <property type="entry name" value="PROKAR_LIPOPROTEIN"/>
    <property type="match status" value="1"/>
</dbReference>
<dbReference type="EMBL" id="LIUF01000009">
    <property type="protein sequence ID" value="KOX91542.1"/>
    <property type="molecule type" value="Genomic_DNA"/>
</dbReference>
<comment type="caution">
    <text evidence="1">The sequence shown here is derived from an EMBL/GenBank/DDBJ whole genome shotgun (WGS) entry which is preliminary data.</text>
</comment>
<dbReference type="EMBL" id="WOWB01000001">
    <property type="protein sequence ID" value="NLV06255.1"/>
    <property type="molecule type" value="Genomic_DNA"/>
</dbReference>
<dbReference type="Proteomes" id="UP000610611">
    <property type="component" value="Unassembled WGS sequence"/>
</dbReference>
<organism evidence="1 3">
    <name type="scientific">Haloarcula rubripromontorii</name>
    <dbReference type="NCBI Taxonomy" id="1705562"/>
    <lineage>
        <taxon>Archaea</taxon>
        <taxon>Methanobacteriati</taxon>
        <taxon>Methanobacteriota</taxon>
        <taxon>Stenosarchaea group</taxon>
        <taxon>Halobacteria</taxon>
        <taxon>Halobacteriales</taxon>
        <taxon>Haloarculaceae</taxon>
        <taxon>Haloarcula</taxon>
    </lineage>
</organism>
<reference evidence="1 3" key="1">
    <citation type="submission" date="2015-08" db="EMBL/GenBank/DDBJ databases">
        <title>Genomes of Isolates from Cabo Rojo, PR.</title>
        <authorList>
            <person name="Sanchez-Nieves R.L."/>
            <person name="Montalvo-Rodriguez R."/>
        </authorList>
    </citation>
    <scope>NUCLEOTIDE SEQUENCE [LARGE SCALE GENOMIC DNA]</scope>
    <source>
        <strain evidence="1 3">SL3</strain>
    </source>
</reference>
<keyword evidence="3" id="KW-1185">Reference proteome</keyword>
<dbReference type="Pfam" id="PF20127">
    <property type="entry name" value="DUF6517"/>
    <property type="match status" value="1"/>
</dbReference>
<dbReference type="OrthoDB" id="205286at2157"/>
<dbReference type="Proteomes" id="UP000037729">
    <property type="component" value="Unassembled WGS sequence"/>
</dbReference>
<evidence type="ECO:0000313" key="2">
    <source>
        <dbReference type="EMBL" id="NLV06255.1"/>
    </source>
</evidence>
<evidence type="ECO:0008006" key="4">
    <source>
        <dbReference type="Google" id="ProtNLM"/>
    </source>
</evidence>
<proteinExistence type="predicted"/>
<sequence>MVRRLLPIAVALLLVTSGCVGLITGETVTFEASPATVSDSTLDSTGYELQNATQTNVTRDVTVAGQDRTVRLVTERRQYTRSGTILGVEVVELSRFIVVSIPSANVAGQTLNPAADWANRRVLEAVQGQTGGVDDVEPAGNRTVQALGADRRVSEYTGTTEVAGQSVDVRLHLVSFQHEGDIVIGVAVHPENVDETDAVDDLLSGLQHSGD</sequence>
<evidence type="ECO:0000313" key="1">
    <source>
        <dbReference type="EMBL" id="KOX91542.1"/>
    </source>
</evidence>
<evidence type="ECO:0000313" key="3">
    <source>
        <dbReference type="Proteomes" id="UP000037729"/>
    </source>
</evidence>
<dbReference type="InterPro" id="IPR045396">
    <property type="entry name" value="DUF6517"/>
</dbReference>
<dbReference type="PATRIC" id="fig|1705562.3.peg.902"/>
<dbReference type="AlphaFoldDB" id="A0A0M9AGL1"/>
<dbReference type="RefSeq" id="WP_053969449.1">
    <property type="nucleotide sequence ID" value="NZ_JAWJXX010000004.1"/>
</dbReference>
<accession>A0A0M9AGL1</accession>
<protein>
    <recommendedName>
        <fullName evidence="4">Lipoprotein LpqN</fullName>
    </recommendedName>
</protein>
<reference evidence="2" key="2">
    <citation type="submission" date="2019-12" db="EMBL/GenBank/DDBJ databases">
        <title>The whole-genome sequencing of Haloarcula japonica strain pws8.</title>
        <authorList>
            <person name="Verma D.K."/>
            <person name="Gopal K."/>
            <person name="Prasad E.S."/>
        </authorList>
    </citation>
    <scope>NUCLEOTIDE SEQUENCE</scope>
    <source>
        <strain evidence="2">Pws8</strain>
    </source>
</reference>